<proteinExistence type="predicted"/>
<protein>
    <submittedName>
        <fullName evidence="1">Uncharacterized protein YgbK (DUF1537 family)</fullName>
    </submittedName>
</protein>
<organism evidence="1 2">
    <name type="scientific">Kibdelosporangium banguiense</name>
    <dbReference type="NCBI Taxonomy" id="1365924"/>
    <lineage>
        <taxon>Bacteria</taxon>
        <taxon>Bacillati</taxon>
        <taxon>Actinomycetota</taxon>
        <taxon>Actinomycetes</taxon>
        <taxon>Pseudonocardiales</taxon>
        <taxon>Pseudonocardiaceae</taxon>
        <taxon>Kibdelosporangium</taxon>
    </lineage>
</organism>
<keyword evidence="2" id="KW-1185">Reference proteome</keyword>
<gene>
    <name evidence="1" type="ORF">JOF56_003688</name>
</gene>
<sequence length="68" mass="7948">MAEQTVADLGARAIRDAYEQGRQDFAQEALDDLTHRGFSIALWQSHTRHDIRRWLNALRNGQKWSDPR</sequence>
<dbReference type="RefSeq" id="WP_209639490.1">
    <property type="nucleotide sequence ID" value="NZ_JAGINW010000001.1"/>
</dbReference>
<dbReference type="EMBL" id="JAGINW010000001">
    <property type="protein sequence ID" value="MBP2323303.1"/>
    <property type="molecule type" value="Genomic_DNA"/>
</dbReference>
<evidence type="ECO:0000313" key="2">
    <source>
        <dbReference type="Proteomes" id="UP001519332"/>
    </source>
</evidence>
<accession>A0ABS4THG5</accession>
<comment type="caution">
    <text evidence="1">The sequence shown here is derived from an EMBL/GenBank/DDBJ whole genome shotgun (WGS) entry which is preliminary data.</text>
</comment>
<reference evidence="1 2" key="1">
    <citation type="submission" date="2021-03" db="EMBL/GenBank/DDBJ databases">
        <title>Sequencing the genomes of 1000 actinobacteria strains.</title>
        <authorList>
            <person name="Klenk H.-P."/>
        </authorList>
    </citation>
    <scope>NUCLEOTIDE SEQUENCE [LARGE SCALE GENOMIC DNA]</scope>
    <source>
        <strain evidence="1 2">DSM 46670</strain>
    </source>
</reference>
<dbReference type="Proteomes" id="UP001519332">
    <property type="component" value="Unassembled WGS sequence"/>
</dbReference>
<evidence type="ECO:0000313" key="1">
    <source>
        <dbReference type="EMBL" id="MBP2323303.1"/>
    </source>
</evidence>
<name>A0ABS4THG5_9PSEU</name>